<dbReference type="RefSeq" id="WP_145027740.1">
    <property type="nucleotide sequence ID" value="NZ_CP036271.1"/>
</dbReference>
<evidence type="ECO:0000313" key="3">
    <source>
        <dbReference type="Proteomes" id="UP000315700"/>
    </source>
</evidence>
<sequence length="593" mass="64940" precursor="true">MRYLFSLSLALGLLCASPLVQAGENDDRVVMYLTSADELIADAKHIVVDLAKEENAWANSVLPNIEIWLFGVERTKPVGLDVLFDPDTGRALEFHVPIENRKTFLNSNLGDVGVVTKQDRKNRDLYELSDVLEGWLLFTKDAEGQEYGSIVNNKASLPTKNPVGKFDVFKKAGYEAGLRWSALEATKAQREKGFDKMLSEVTSNIKKRPDETAAQFEMRKLSIEQNMIRLTRMLSNTQELMAGWTTDVKARKYGGSSTMTGLPGSTVEKNIQAIGTVPSKFATVTTPDNSAMSARVMLPLAEIYQTEQAKLYEASLNALKERIDGKEDISAEEKKARKDFSTHAIQMATDSLKLGWLDVYAELVPAQGSLFNGLVGVRVQDSSVAKSMIELLPQAQKGWTVKVEAAEESGAKIHLIDMKAKLPSTLKTYFGDAGEAYVATGDQTVWLAAGPDALARVKAAIKASVATDGKADSSPVKVVMHVHPALQIGKSLTEDRDIELFRSIKEGAILKGGQSSGDEKPGKKEEERRVNRNALQNFKWHDTAIKALEGGKDMISLEVKKDGNALLGEVKAEEGVMTAIGKVIAKFTVEMLQ</sequence>
<keyword evidence="3" id="KW-1185">Reference proteome</keyword>
<accession>A0A517S9Z3</accession>
<dbReference type="KEGG" id="ccos:Pan44_09640"/>
<feature type="signal peptide" evidence="1">
    <location>
        <begin position="1"/>
        <end position="22"/>
    </location>
</feature>
<dbReference type="EMBL" id="CP036271">
    <property type="protein sequence ID" value="QDT52950.1"/>
    <property type="molecule type" value="Genomic_DNA"/>
</dbReference>
<gene>
    <name evidence="2" type="ORF">Pan44_09640</name>
</gene>
<evidence type="ECO:0000313" key="2">
    <source>
        <dbReference type="EMBL" id="QDT52950.1"/>
    </source>
</evidence>
<organism evidence="2 3">
    <name type="scientific">Caulifigura coniformis</name>
    <dbReference type="NCBI Taxonomy" id="2527983"/>
    <lineage>
        <taxon>Bacteria</taxon>
        <taxon>Pseudomonadati</taxon>
        <taxon>Planctomycetota</taxon>
        <taxon>Planctomycetia</taxon>
        <taxon>Planctomycetales</taxon>
        <taxon>Planctomycetaceae</taxon>
        <taxon>Caulifigura</taxon>
    </lineage>
</organism>
<keyword evidence="1" id="KW-0732">Signal</keyword>
<name>A0A517S9Z3_9PLAN</name>
<dbReference type="InParanoid" id="A0A517S9Z3"/>
<proteinExistence type="predicted"/>
<reference evidence="2 3" key="1">
    <citation type="submission" date="2019-02" db="EMBL/GenBank/DDBJ databases">
        <title>Deep-cultivation of Planctomycetes and their phenomic and genomic characterization uncovers novel biology.</title>
        <authorList>
            <person name="Wiegand S."/>
            <person name="Jogler M."/>
            <person name="Boedeker C."/>
            <person name="Pinto D."/>
            <person name="Vollmers J."/>
            <person name="Rivas-Marin E."/>
            <person name="Kohn T."/>
            <person name="Peeters S.H."/>
            <person name="Heuer A."/>
            <person name="Rast P."/>
            <person name="Oberbeckmann S."/>
            <person name="Bunk B."/>
            <person name="Jeske O."/>
            <person name="Meyerdierks A."/>
            <person name="Storesund J.E."/>
            <person name="Kallscheuer N."/>
            <person name="Luecker S."/>
            <person name="Lage O.M."/>
            <person name="Pohl T."/>
            <person name="Merkel B.J."/>
            <person name="Hornburger P."/>
            <person name="Mueller R.-W."/>
            <person name="Bruemmer F."/>
            <person name="Labrenz M."/>
            <person name="Spormann A.M."/>
            <person name="Op den Camp H."/>
            <person name="Overmann J."/>
            <person name="Amann R."/>
            <person name="Jetten M.S.M."/>
            <person name="Mascher T."/>
            <person name="Medema M.H."/>
            <person name="Devos D.P."/>
            <person name="Kaster A.-K."/>
            <person name="Ovreas L."/>
            <person name="Rohde M."/>
            <person name="Galperin M.Y."/>
            <person name="Jogler C."/>
        </authorList>
    </citation>
    <scope>NUCLEOTIDE SEQUENCE [LARGE SCALE GENOMIC DNA]</scope>
    <source>
        <strain evidence="2 3">Pan44</strain>
    </source>
</reference>
<dbReference type="Proteomes" id="UP000315700">
    <property type="component" value="Chromosome"/>
</dbReference>
<feature type="chain" id="PRO_5022240208" evidence="1">
    <location>
        <begin position="23"/>
        <end position="593"/>
    </location>
</feature>
<evidence type="ECO:0000256" key="1">
    <source>
        <dbReference type="SAM" id="SignalP"/>
    </source>
</evidence>
<dbReference type="AlphaFoldDB" id="A0A517S9Z3"/>
<protein>
    <submittedName>
        <fullName evidence="2">Uncharacterized protein</fullName>
    </submittedName>
</protein>
<dbReference type="OrthoDB" id="207789at2"/>